<organism evidence="2 3">
    <name type="scientific">Anisodus acutangulus</name>
    <dbReference type="NCBI Taxonomy" id="402998"/>
    <lineage>
        <taxon>Eukaryota</taxon>
        <taxon>Viridiplantae</taxon>
        <taxon>Streptophyta</taxon>
        <taxon>Embryophyta</taxon>
        <taxon>Tracheophyta</taxon>
        <taxon>Spermatophyta</taxon>
        <taxon>Magnoliopsida</taxon>
        <taxon>eudicotyledons</taxon>
        <taxon>Gunneridae</taxon>
        <taxon>Pentapetalae</taxon>
        <taxon>asterids</taxon>
        <taxon>lamiids</taxon>
        <taxon>Solanales</taxon>
        <taxon>Solanaceae</taxon>
        <taxon>Solanoideae</taxon>
        <taxon>Hyoscyameae</taxon>
        <taxon>Anisodus</taxon>
    </lineage>
</organism>
<evidence type="ECO:0000313" key="2">
    <source>
        <dbReference type="EMBL" id="KAJ8536868.1"/>
    </source>
</evidence>
<accession>A0A9Q1R2F3</accession>
<reference evidence="3" key="1">
    <citation type="journal article" date="2023" name="Proc. Natl. Acad. Sci. U.S.A.">
        <title>Genomic and structural basis for evolution of tropane alkaloid biosynthesis.</title>
        <authorList>
            <person name="Wanga Y.-J."/>
            <person name="Taina T."/>
            <person name="Yua J.-Y."/>
            <person name="Lia J."/>
            <person name="Xua B."/>
            <person name="Chenc J."/>
            <person name="D'Auriad J.C."/>
            <person name="Huanga J.-P."/>
            <person name="Huanga S.-X."/>
        </authorList>
    </citation>
    <scope>NUCLEOTIDE SEQUENCE [LARGE SCALE GENOMIC DNA]</scope>
    <source>
        <strain evidence="3">cv. KIB-2019</strain>
    </source>
</reference>
<dbReference type="Proteomes" id="UP001152561">
    <property type="component" value="Unassembled WGS sequence"/>
</dbReference>
<keyword evidence="3" id="KW-1185">Reference proteome</keyword>
<feature type="region of interest" description="Disordered" evidence="1">
    <location>
        <begin position="75"/>
        <end position="182"/>
    </location>
</feature>
<dbReference type="EMBL" id="JAJAGQ010000018">
    <property type="protein sequence ID" value="KAJ8536868.1"/>
    <property type="molecule type" value="Genomic_DNA"/>
</dbReference>
<gene>
    <name evidence="2" type="ORF">K7X08_035269</name>
</gene>
<sequence length="182" mass="18942">MEEAAKDAELGGQPIGAQTEAGKGIGGCTASHNHSAISPTVKRSAIFTKLAAMHGSIGEENEIDRKARTSLEMAMAQGTGQDGSSSEAKDACGVTPPRSGKGRTKLAARPSPHWLGGKGGNHVQENKDTQDVEGFMEVQRKGKPKGNLGSQNLSFPLSENGDHLLPKKGQNNDTTAANTKIA</sequence>
<proteinExistence type="predicted"/>
<dbReference type="AlphaFoldDB" id="A0A9Q1R2F3"/>
<feature type="compositionally biased region" description="Polar residues" evidence="1">
    <location>
        <begin position="148"/>
        <end position="157"/>
    </location>
</feature>
<protein>
    <submittedName>
        <fullName evidence="2">Uncharacterized protein</fullName>
    </submittedName>
</protein>
<evidence type="ECO:0000256" key="1">
    <source>
        <dbReference type="SAM" id="MobiDB-lite"/>
    </source>
</evidence>
<name>A0A9Q1R2F3_9SOLA</name>
<feature type="compositionally biased region" description="Polar residues" evidence="1">
    <location>
        <begin position="169"/>
        <end position="182"/>
    </location>
</feature>
<evidence type="ECO:0000313" key="3">
    <source>
        <dbReference type="Proteomes" id="UP001152561"/>
    </source>
</evidence>
<comment type="caution">
    <text evidence="2">The sequence shown here is derived from an EMBL/GenBank/DDBJ whole genome shotgun (WGS) entry which is preliminary data.</text>
</comment>